<sequence length="125" mass="13358">MQAIADKFPGLTPWTVAMIGTGVTNFQMFAISLPVLKRIRHHLDVCTMAGKKLPVLVLSSASTLPVLPPNRVLVSDADPFMGPKQLVDFVQLASWIGSPISQWGGVGGTECEAKVRKVLDASSTV</sequence>
<keyword evidence="3" id="KW-1185">Reference proteome</keyword>
<keyword evidence="1" id="KW-0472">Membrane</keyword>
<keyword evidence="1" id="KW-1133">Transmembrane helix</keyword>
<evidence type="ECO:0000256" key="1">
    <source>
        <dbReference type="SAM" id="Phobius"/>
    </source>
</evidence>
<protein>
    <submittedName>
        <fullName evidence="2">Uncharacterized protein</fullName>
    </submittedName>
</protein>
<dbReference type="EMBL" id="MCFL01000045">
    <property type="protein sequence ID" value="ORZ32571.1"/>
    <property type="molecule type" value="Genomic_DNA"/>
</dbReference>
<dbReference type="AlphaFoldDB" id="A0A1Y2HFA2"/>
<feature type="transmembrane region" description="Helical" evidence="1">
    <location>
        <begin position="14"/>
        <end position="36"/>
    </location>
</feature>
<proteinExistence type="predicted"/>
<evidence type="ECO:0000313" key="2">
    <source>
        <dbReference type="EMBL" id="ORZ32571.1"/>
    </source>
</evidence>
<evidence type="ECO:0000313" key="3">
    <source>
        <dbReference type="Proteomes" id="UP000193411"/>
    </source>
</evidence>
<name>A0A1Y2HFA2_9FUNG</name>
<comment type="caution">
    <text evidence="2">The sequence shown here is derived from an EMBL/GenBank/DDBJ whole genome shotgun (WGS) entry which is preliminary data.</text>
</comment>
<keyword evidence="1" id="KW-0812">Transmembrane</keyword>
<organism evidence="2 3">
    <name type="scientific">Catenaria anguillulae PL171</name>
    <dbReference type="NCBI Taxonomy" id="765915"/>
    <lineage>
        <taxon>Eukaryota</taxon>
        <taxon>Fungi</taxon>
        <taxon>Fungi incertae sedis</taxon>
        <taxon>Blastocladiomycota</taxon>
        <taxon>Blastocladiomycetes</taxon>
        <taxon>Blastocladiales</taxon>
        <taxon>Catenariaceae</taxon>
        <taxon>Catenaria</taxon>
    </lineage>
</organism>
<gene>
    <name evidence="2" type="ORF">BCR44DRAFT_1440141</name>
</gene>
<reference evidence="2 3" key="1">
    <citation type="submission" date="2016-07" db="EMBL/GenBank/DDBJ databases">
        <title>Pervasive Adenine N6-methylation of Active Genes in Fungi.</title>
        <authorList>
            <consortium name="DOE Joint Genome Institute"/>
            <person name="Mondo S.J."/>
            <person name="Dannebaum R.O."/>
            <person name="Kuo R.C."/>
            <person name="Labutti K."/>
            <person name="Haridas S."/>
            <person name="Kuo A."/>
            <person name="Salamov A."/>
            <person name="Ahrendt S.R."/>
            <person name="Lipzen A."/>
            <person name="Sullivan W."/>
            <person name="Andreopoulos W.B."/>
            <person name="Clum A."/>
            <person name="Lindquist E."/>
            <person name="Daum C."/>
            <person name="Ramamoorthy G.K."/>
            <person name="Gryganskyi A."/>
            <person name="Culley D."/>
            <person name="Magnuson J.K."/>
            <person name="James T.Y."/>
            <person name="O'Malley M.A."/>
            <person name="Stajich J.E."/>
            <person name="Spatafora J.W."/>
            <person name="Visel A."/>
            <person name="Grigoriev I.V."/>
        </authorList>
    </citation>
    <scope>NUCLEOTIDE SEQUENCE [LARGE SCALE GENOMIC DNA]</scope>
    <source>
        <strain evidence="2 3">PL171</strain>
    </source>
</reference>
<accession>A0A1Y2HFA2</accession>
<dbReference type="Proteomes" id="UP000193411">
    <property type="component" value="Unassembled WGS sequence"/>
</dbReference>